<comment type="caution">
    <text evidence="2">The sequence shown here is derived from an EMBL/GenBank/DDBJ whole genome shotgun (WGS) entry which is preliminary data.</text>
</comment>
<proteinExistence type="predicted"/>
<dbReference type="Proteomes" id="UP000807504">
    <property type="component" value="Unassembled WGS sequence"/>
</dbReference>
<gene>
    <name evidence="2" type="ORF">HNY73_011614</name>
</gene>
<organism evidence="2 3">
    <name type="scientific">Argiope bruennichi</name>
    <name type="common">Wasp spider</name>
    <name type="synonym">Aranea bruennichi</name>
    <dbReference type="NCBI Taxonomy" id="94029"/>
    <lineage>
        <taxon>Eukaryota</taxon>
        <taxon>Metazoa</taxon>
        <taxon>Ecdysozoa</taxon>
        <taxon>Arthropoda</taxon>
        <taxon>Chelicerata</taxon>
        <taxon>Arachnida</taxon>
        <taxon>Araneae</taxon>
        <taxon>Araneomorphae</taxon>
        <taxon>Entelegynae</taxon>
        <taxon>Araneoidea</taxon>
        <taxon>Araneidae</taxon>
        <taxon>Argiope</taxon>
    </lineage>
</organism>
<keyword evidence="3" id="KW-1185">Reference proteome</keyword>
<reference evidence="2" key="1">
    <citation type="journal article" date="2020" name="bioRxiv">
        <title>Chromosome-level reference genome of the European wasp spider Argiope bruennichi: a resource for studies on range expansion and evolutionary adaptation.</title>
        <authorList>
            <person name="Sheffer M.M."/>
            <person name="Hoppe A."/>
            <person name="Krehenwinkel H."/>
            <person name="Uhl G."/>
            <person name="Kuss A.W."/>
            <person name="Jensen L."/>
            <person name="Jensen C."/>
            <person name="Gillespie R.G."/>
            <person name="Hoff K.J."/>
            <person name="Prost S."/>
        </authorList>
    </citation>
    <scope>NUCLEOTIDE SEQUENCE</scope>
</reference>
<evidence type="ECO:0000313" key="3">
    <source>
        <dbReference type="Proteomes" id="UP000807504"/>
    </source>
</evidence>
<accession>A0A8T0F1F7</accession>
<dbReference type="AlphaFoldDB" id="A0A8T0F1F7"/>
<protein>
    <submittedName>
        <fullName evidence="2">Uncharacterized protein</fullName>
    </submittedName>
</protein>
<reference evidence="2" key="2">
    <citation type="submission" date="2020-06" db="EMBL/GenBank/DDBJ databases">
        <authorList>
            <person name="Sheffer M."/>
        </authorList>
    </citation>
    <scope>NUCLEOTIDE SEQUENCE</scope>
</reference>
<feature type="region of interest" description="Disordered" evidence="1">
    <location>
        <begin position="111"/>
        <end position="137"/>
    </location>
</feature>
<name>A0A8T0F1F7_ARGBR</name>
<sequence length="137" mass="16052">MSSWLPLYTMTQNNRTSTRMSSWLFVHDDQNRNRTSTKNVVLASLYTMDSKPKQNSTRMSSWLPLYTMTQNRNRTSTKVRPGSLCNDDKPNRQCTGIVVLVLYTRQNRTEDRQDSFDSFQNEQTRKDRPATLYTGLK</sequence>
<evidence type="ECO:0000256" key="1">
    <source>
        <dbReference type="SAM" id="MobiDB-lite"/>
    </source>
</evidence>
<evidence type="ECO:0000313" key="2">
    <source>
        <dbReference type="EMBL" id="KAF8784158.1"/>
    </source>
</evidence>
<dbReference type="EMBL" id="JABXBU010000478">
    <property type="protein sequence ID" value="KAF8784158.1"/>
    <property type="molecule type" value="Genomic_DNA"/>
</dbReference>